<feature type="transmembrane region" description="Helical" evidence="1">
    <location>
        <begin position="37"/>
        <end position="58"/>
    </location>
</feature>
<gene>
    <name evidence="2" type="ORF">RDT67_11715</name>
</gene>
<reference evidence="2" key="1">
    <citation type="submission" date="2023-08" db="EMBL/GenBank/DDBJ databases">
        <title>The Comparative Genomic Analysis of Yersiniaceae from Polar Regions.</title>
        <authorList>
            <person name="Goncharov A."/>
            <person name="Aslanov B."/>
            <person name="Kolodzhieva V."/>
            <person name="Azarov D."/>
            <person name="Mochov A."/>
            <person name="Lebedeva E."/>
        </authorList>
    </citation>
    <scope>NUCLEOTIDE SEQUENCE</scope>
    <source>
        <strain evidence="2">Vf</strain>
    </source>
</reference>
<keyword evidence="1" id="KW-1133">Transmembrane helix</keyword>
<dbReference type="EMBL" id="JAVIGA010000010">
    <property type="protein sequence ID" value="MDQ9127099.1"/>
    <property type="molecule type" value="Genomic_DNA"/>
</dbReference>
<dbReference type="Proteomes" id="UP001224622">
    <property type="component" value="Unassembled WGS sequence"/>
</dbReference>
<evidence type="ECO:0000256" key="1">
    <source>
        <dbReference type="SAM" id="Phobius"/>
    </source>
</evidence>
<keyword evidence="1" id="KW-0812">Transmembrane</keyword>
<dbReference type="RefSeq" id="WP_309047448.1">
    <property type="nucleotide sequence ID" value="NZ_JAVIGA010000010.1"/>
</dbReference>
<evidence type="ECO:0000313" key="3">
    <source>
        <dbReference type="Proteomes" id="UP001224622"/>
    </source>
</evidence>
<organism evidence="2 3">
    <name type="scientific">Serratia fonticola</name>
    <dbReference type="NCBI Taxonomy" id="47917"/>
    <lineage>
        <taxon>Bacteria</taxon>
        <taxon>Pseudomonadati</taxon>
        <taxon>Pseudomonadota</taxon>
        <taxon>Gammaproteobacteria</taxon>
        <taxon>Enterobacterales</taxon>
        <taxon>Yersiniaceae</taxon>
        <taxon>Serratia</taxon>
    </lineage>
</organism>
<sequence>MRQLDSKEVRAVSGGAFSFPKTAADIYNFLRSTKNPLNGVVIGGAIASLIGNIMYPFLYTLTSRWIKN</sequence>
<protein>
    <submittedName>
        <fullName evidence="2">Uncharacterized protein</fullName>
    </submittedName>
</protein>
<dbReference type="AlphaFoldDB" id="A0AAJ1YFN6"/>
<evidence type="ECO:0000313" key="2">
    <source>
        <dbReference type="EMBL" id="MDQ9127099.1"/>
    </source>
</evidence>
<name>A0AAJ1YFN6_SERFO</name>
<comment type="caution">
    <text evidence="2">The sequence shown here is derived from an EMBL/GenBank/DDBJ whole genome shotgun (WGS) entry which is preliminary data.</text>
</comment>
<keyword evidence="1" id="KW-0472">Membrane</keyword>
<accession>A0AAJ1YFN6</accession>
<proteinExistence type="predicted"/>